<dbReference type="RefSeq" id="WP_086484432.1">
    <property type="nucleotide sequence ID" value="NZ_JAYGAG010000004.1"/>
</dbReference>
<name>A0A7M1VM70_VIBPH</name>
<evidence type="ECO:0008006" key="3">
    <source>
        <dbReference type="Google" id="ProtNLM"/>
    </source>
</evidence>
<gene>
    <name evidence="1" type="ORF">VP54_00037</name>
    <name evidence="2" type="ORF">VP55_00037</name>
</gene>
<dbReference type="AlphaFoldDB" id="A0A7M1VM70"/>
<sequence length="648" mass="74653">MKDRTLIIDCNSVYLDNDEKCPLDKKIYRGADFLKADITSEDLTSLLSFYRSYETCILLPPTLLNFNNNIAKFREFMDRCTKPTMIKINSFEGKYSELNEYFIFLDFLSINLGRSVDIVLDACSLGLEHNSDVSDVKNYLYSRNKTKLITNIEPADENFLIIGGDTNYRTLGHFLEKANEAFHEKDYQTSAEMFRDVITICHDPDILDKFSLSCIYSRSYELLIDAYELLVNSCRFNFTFLSRVGFAYLKEGDLLLARQSLESSININSEQPVALFNLGKVYYSLGLLERSFECLNYSLILRNDVECRSLIDSLFTENQNLRMVPLKNSIVSPDVCLGRKGELFLQGGAHKIKDFSSGNKEAEISSINNFFENISNRKKICLDNGTKYLHVVFPDNSSISRCSFPYVFNESQYENYLRRFPNFNTTDILYPLKPLSEISEKGGIENEVVLKGDSHLSDVGYRVILEALLTSLEGEASDSLTSQIFNDVNATYSQSSYVGDLGVKYKPHIKFERLTFCHVYDTTPLNNGILSNDGLVRIWENENSLIDKVVLVFSDSYFNFMSRYLSLVYKRVIFCRTRYFHKEVFDNINPDIVLTGNAERYLSHVNSDDRAALFDCYYEMKEINEDQYLGFYNKALELNYNTLLMPRG</sequence>
<accession>A0A7M1VM70</accession>
<protein>
    <recommendedName>
        <fullName evidence="3">Tetratricopeptide repeat protein</fullName>
    </recommendedName>
</protein>
<dbReference type="InterPro" id="IPR011990">
    <property type="entry name" value="TPR-like_helical_dom_sf"/>
</dbReference>
<dbReference type="InterPro" id="IPR019734">
    <property type="entry name" value="TPR_rpt"/>
</dbReference>
<dbReference type="EMBL" id="MT898041">
    <property type="protein sequence ID" value="QOS16091.1"/>
    <property type="molecule type" value="Genomic_DNA"/>
</dbReference>
<dbReference type="Gene3D" id="1.25.40.10">
    <property type="entry name" value="Tetratricopeptide repeat domain"/>
    <property type="match status" value="1"/>
</dbReference>
<evidence type="ECO:0000313" key="1">
    <source>
        <dbReference type="EMBL" id="QOS16091.1"/>
    </source>
</evidence>
<proteinExistence type="predicted"/>
<evidence type="ECO:0000313" key="2">
    <source>
        <dbReference type="EMBL" id="QOS26702.1"/>
    </source>
</evidence>
<dbReference type="EMBL" id="MT898329">
    <property type="protein sequence ID" value="QOS26702.1"/>
    <property type="molecule type" value="Genomic_DNA"/>
</dbReference>
<organism evidence="1">
    <name type="scientific">Vibrio parahaemolyticus</name>
    <dbReference type="NCBI Taxonomy" id="670"/>
    <lineage>
        <taxon>Bacteria</taxon>
        <taxon>Pseudomonadati</taxon>
        <taxon>Pseudomonadota</taxon>
        <taxon>Gammaproteobacteria</taxon>
        <taxon>Vibrionales</taxon>
        <taxon>Vibrionaceae</taxon>
        <taxon>Vibrio</taxon>
    </lineage>
</organism>
<dbReference type="SUPFAM" id="SSF48452">
    <property type="entry name" value="TPR-like"/>
    <property type="match status" value="1"/>
</dbReference>
<dbReference type="SMART" id="SM00028">
    <property type="entry name" value="TPR"/>
    <property type="match status" value="3"/>
</dbReference>
<reference evidence="1" key="1">
    <citation type="submission" date="2020-08" db="EMBL/GenBank/DDBJ databases">
        <title>Genetic structure, function and evolution of capsule biosynthesis loci in Vibrio parahaemolyticus.</title>
        <authorList>
            <person name="Li L."/>
            <person name="Bian S."/>
        </authorList>
    </citation>
    <scope>NUCLEOTIDE SEQUENCE</scope>
    <source>
        <strain evidence="1">VP54</strain>
        <strain evidence="2">VP55</strain>
    </source>
</reference>